<evidence type="ECO:0000313" key="3">
    <source>
        <dbReference type="Proteomes" id="UP001586593"/>
    </source>
</evidence>
<organism evidence="2 3">
    <name type="scientific">Phialemonium thermophilum</name>
    <dbReference type="NCBI Taxonomy" id="223376"/>
    <lineage>
        <taxon>Eukaryota</taxon>
        <taxon>Fungi</taxon>
        <taxon>Dikarya</taxon>
        <taxon>Ascomycota</taxon>
        <taxon>Pezizomycotina</taxon>
        <taxon>Sordariomycetes</taxon>
        <taxon>Sordariomycetidae</taxon>
        <taxon>Cephalothecales</taxon>
        <taxon>Cephalothecaceae</taxon>
        <taxon>Phialemonium</taxon>
    </lineage>
</organism>
<dbReference type="EMBL" id="JAZHXJ010000128">
    <property type="protein sequence ID" value="KAL1873068.1"/>
    <property type="molecule type" value="Genomic_DNA"/>
</dbReference>
<sequence length="119" mass="13191">MCPSHTPQPSNVPKPAMQVGTLYLPTLPLNYLKCPITLQSCDINPYPRITCTPIPQQLYAYFLLSAPVNVTGQLSECGENQGKPEGKKKYPTPSHPTPVSLRRMTFSSQRTLRGQSPLH</sequence>
<comment type="caution">
    <text evidence="2">The sequence shown here is derived from an EMBL/GenBank/DDBJ whole genome shotgun (WGS) entry which is preliminary data.</text>
</comment>
<accession>A0ABR3XAW4</accession>
<reference evidence="2 3" key="1">
    <citation type="journal article" date="2024" name="Commun. Biol.">
        <title>Comparative genomic analysis of thermophilic fungi reveals convergent evolutionary adaptations and gene losses.</title>
        <authorList>
            <person name="Steindorff A.S."/>
            <person name="Aguilar-Pontes M.V."/>
            <person name="Robinson A.J."/>
            <person name="Andreopoulos B."/>
            <person name="LaButti K."/>
            <person name="Kuo A."/>
            <person name="Mondo S."/>
            <person name="Riley R."/>
            <person name="Otillar R."/>
            <person name="Haridas S."/>
            <person name="Lipzen A."/>
            <person name="Grimwood J."/>
            <person name="Schmutz J."/>
            <person name="Clum A."/>
            <person name="Reid I.D."/>
            <person name="Moisan M.C."/>
            <person name="Butler G."/>
            <person name="Nguyen T.T.M."/>
            <person name="Dewar K."/>
            <person name="Conant G."/>
            <person name="Drula E."/>
            <person name="Henrissat B."/>
            <person name="Hansel C."/>
            <person name="Singer S."/>
            <person name="Hutchinson M.I."/>
            <person name="de Vries R.P."/>
            <person name="Natvig D.O."/>
            <person name="Powell A.J."/>
            <person name="Tsang A."/>
            <person name="Grigoriev I.V."/>
        </authorList>
    </citation>
    <scope>NUCLEOTIDE SEQUENCE [LARGE SCALE GENOMIC DNA]</scope>
    <source>
        <strain evidence="2 3">ATCC 24622</strain>
    </source>
</reference>
<proteinExistence type="predicted"/>
<keyword evidence="3" id="KW-1185">Reference proteome</keyword>
<evidence type="ECO:0000313" key="2">
    <source>
        <dbReference type="EMBL" id="KAL1873068.1"/>
    </source>
</evidence>
<evidence type="ECO:0000256" key="1">
    <source>
        <dbReference type="SAM" id="MobiDB-lite"/>
    </source>
</evidence>
<dbReference type="Proteomes" id="UP001586593">
    <property type="component" value="Unassembled WGS sequence"/>
</dbReference>
<gene>
    <name evidence="2" type="ORF">VTK73DRAFT_1165</name>
</gene>
<feature type="compositionally biased region" description="Polar residues" evidence="1">
    <location>
        <begin position="105"/>
        <end position="119"/>
    </location>
</feature>
<name>A0ABR3XAW4_9PEZI</name>
<feature type="region of interest" description="Disordered" evidence="1">
    <location>
        <begin position="74"/>
        <end position="119"/>
    </location>
</feature>
<protein>
    <submittedName>
        <fullName evidence="2">Uncharacterized protein</fullName>
    </submittedName>
</protein>